<dbReference type="CDD" id="cd00609">
    <property type="entry name" value="AAT_like"/>
    <property type="match status" value="1"/>
</dbReference>
<evidence type="ECO:0000256" key="2">
    <source>
        <dbReference type="ARBA" id="ARBA00004496"/>
    </source>
</evidence>
<dbReference type="InterPro" id="IPR015421">
    <property type="entry name" value="PyrdxlP-dep_Trfase_major"/>
</dbReference>
<sequence length="1145" mass="125816">MTEPASAAPTRDLPPIPSSHASAHSESNAASGGIRRPPIPSFSIDDHADTTAGGRDSRQSGSSLTPSSVGHSRTPSRETPDIGGNRDSAPGEAVTRDIPIRQLHISDGSYGSRYSHAGELEMASVADEPESVYTPREQYQSGHYSQPTPPLTSDPNRDPMRSPVHSPLQSPGADSNHGFDFNAGSPLQVPRTTHARPNSAYTLGSGLNARGRTHSPHLSVGGSPSPSGSPVSYQRQPSANRRSPDMRPVSYVDLLNLPYNQQIAPAANIGNSQLRGAVGQNASLLDSKKTLEMYRANVKKTQDSPVQYEFALFMVQVAREIAAAGPSNDDHGMTPAELLKEARQILQRLADRSYPFAQYYLADGYASGLFNKDKPDYDRAFPLFIAASKHGHAESGYRAALCYEFGWGCRKDYAKAVQFFRAAASKNHPGAATRLGSACLRGDMGLQGKYREGVKWLKRASESADYQYNNAPYELGLLHETGYGDDIFKDEIYAVQLFTQAAELGHPSAALKLGEAYEHGLLCCPKDAALSVHYYNCAAQADIPEAMMNLCAWYMVGAEPVLEKDENEAYEWAKKAAEHGLPKAEYACGYFTEMGIGCRRDTLGANVWYVKAADHGDERAKQRLAIIQAAASGQPSTPTGNEKGKLKKGAKDANTANFRLRSHAHKPKAKSFEHYFSHEAQIRKGNSLKNAAKYLSTPGIISLGGGLPSSEYFPFEELTMKVPAIGKFSEAETKKSGVVIKAGKHDLAENKSTYDIATAFNYGQGAGAAQMLRWVTEHTEMVHDPPYEDWRCTMSIGSTSGLDMALRLLTRPGDVMLSEEYTFSAAVETARPMGVRVCGVPVDAEGLLPEAMDDILSTWDVNIRGSRKPHLLYTVPTGHNPTGATQGADRRRALYKVCQKHDVYIIEDEPYYFLQMQPYTGPNSPDVPPPKSHADFLKSLVPSLLSMDTDGRVMRLDSFSKVIAPGSRIGWLTASAEVVEKYQKHADCSTQNPSGISQLVLFKLLDEHWGHAGYLDWLIYIRMEYTKRRDSILAACAKHLPREVMSWNPPMAGMFHWMQVDFRKHPDYPSKSIETIEEEIFLKVIDHGALVMRGSWFYADNEEAHDTLFFRATYAAAPAEKIDEGIRRLGEAVREEFRLGKANGN</sequence>
<evidence type="ECO:0000256" key="1">
    <source>
        <dbReference type="ARBA" id="ARBA00001933"/>
    </source>
</evidence>
<dbReference type="InterPro" id="IPR051726">
    <property type="entry name" value="Chitin_Synth_Reg"/>
</dbReference>
<comment type="cofactor">
    <cofactor evidence="1">
        <name>pyridoxal 5'-phosphate</name>
        <dbReference type="ChEBI" id="CHEBI:597326"/>
    </cofactor>
</comment>
<dbReference type="GO" id="GO:0005737">
    <property type="term" value="C:cytoplasm"/>
    <property type="evidence" value="ECO:0007669"/>
    <property type="project" value="UniProtKB-SubCell"/>
</dbReference>
<feature type="compositionally biased region" description="Low complexity" evidence="11">
    <location>
        <begin position="18"/>
        <end position="31"/>
    </location>
</feature>
<dbReference type="EC" id="2.6.1.57" evidence="10"/>
<keyword evidence="5" id="KW-0032">Aminotransferase</keyword>
<dbReference type="InterPro" id="IPR011990">
    <property type="entry name" value="TPR-like_helical_dom_sf"/>
</dbReference>
<dbReference type="FunFam" id="3.40.640.10:FF:000074">
    <property type="entry name" value="Aromatic amino acid aminotransferase"/>
    <property type="match status" value="1"/>
</dbReference>
<feature type="region of interest" description="Disordered" evidence="11">
    <location>
        <begin position="1"/>
        <end position="246"/>
    </location>
</feature>
<evidence type="ECO:0000259" key="12">
    <source>
        <dbReference type="Pfam" id="PF00155"/>
    </source>
</evidence>
<dbReference type="Gene3D" id="3.40.640.10">
    <property type="entry name" value="Type I PLP-dependent aspartate aminotransferase-like (Major domain)"/>
    <property type="match status" value="1"/>
</dbReference>
<dbReference type="GO" id="GO:0030170">
    <property type="term" value="F:pyridoxal phosphate binding"/>
    <property type="evidence" value="ECO:0007669"/>
    <property type="project" value="InterPro"/>
</dbReference>
<dbReference type="InterPro" id="IPR015424">
    <property type="entry name" value="PyrdxlP-dep_Trfase"/>
</dbReference>
<keyword evidence="14" id="KW-1185">Reference proteome</keyword>
<comment type="subcellular location">
    <subcellularLocation>
        <location evidence="2">Cytoplasm</location>
    </subcellularLocation>
</comment>
<evidence type="ECO:0000256" key="5">
    <source>
        <dbReference type="ARBA" id="ARBA00022576"/>
    </source>
</evidence>
<evidence type="ECO:0000313" key="14">
    <source>
        <dbReference type="Proteomes" id="UP001140562"/>
    </source>
</evidence>
<evidence type="ECO:0000256" key="7">
    <source>
        <dbReference type="ARBA" id="ARBA00022737"/>
    </source>
</evidence>
<evidence type="ECO:0000256" key="8">
    <source>
        <dbReference type="ARBA" id="ARBA00022898"/>
    </source>
</evidence>
<dbReference type="Pfam" id="PF08238">
    <property type="entry name" value="Sel1"/>
    <property type="match status" value="7"/>
</dbReference>
<feature type="domain" description="Aminotransferase class I/classII large" evidence="12">
    <location>
        <begin position="744"/>
        <end position="1129"/>
    </location>
</feature>
<dbReference type="SUPFAM" id="SSF81901">
    <property type="entry name" value="HCP-like"/>
    <property type="match status" value="1"/>
</dbReference>
<dbReference type="AlphaFoldDB" id="A0A9W8X7U4"/>
<evidence type="ECO:0000256" key="11">
    <source>
        <dbReference type="SAM" id="MobiDB-lite"/>
    </source>
</evidence>
<evidence type="ECO:0000256" key="10">
    <source>
        <dbReference type="ARBA" id="ARBA00067014"/>
    </source>
</evidence>
<dbReference type="Proteomes" id="UP001140562">
    <property type="component" value="Unassembled WGS sequence"/>
</dbReference>
<protein>
    <recommendedName>
        <fullName evidence="10">aromatic-amino-acid transaminase</fullName>
        <ecNumber evidence="10">2.6.1.57</ecNumber>
    </recommendedName>
</protein>
<dbReference type="Gene3D" id="1.25.40.10">
    <property type="entry name" value="Tetratricopeptide repeat domain"/>
    <property type="match status" value="2"/>
</dbReference>
<dbReference type="SUPFAM" id="SSF53383">
    <property type="entry name" value="PLP-dependent transferases"/>
    <property type="match status" value="1"/>
</dbReference>
<evidence type="ECO:0000256" key="6">
    <source>
        <dbReference type="ARBA" id="ARBA00022679"/>
    </source>
</evidence>
<dbReference type="PANTHER" id="PTHR46430:SF1">
    <property type="entry name" value="CHITIN SYNTHASE REGULATOR SKT5-RELATED"/>
    <property type="match status" value="1"/>
</dbReference>
<reference evidence="13" key="1">
    <citation type="submission" date="2022-10" db="EMBL/GenBank/DDBJ databases">
        <title>Tapping the CABI collections for fungal endophytes: first genome assemblies for Collariella, Neodidymelliopsis, Ascochyta clinopodiicola, Didymella pomorum, Didymosphaeria variabile, Neocosmospora piperis and Neocucurbitaria cava.</title>
        <authorList>
            <person name="Hill R."/>
        </authorList>
    </citation>
    <scope>NUCLEOTIDE SEQUENCE</scope>
    <source>
        <strain evidence="13">IMI 360193</strain>
    </source>
</reference>
<gene>
    <name evidence="13" type="primary">CHS4</name>
    <name evidence="13" type="ORF">N0V87_000473</name>
</gene>
<dbReference type="EMBL" id="JAPEUV010000003">
    <property type="protein sequence ID" value="KAJ4343251.1"/>
    <property type="molecule type" value="Genomic_DNA"/>
</dbReference>
<keyword evidence="6" id="KW-0808">Transferase</keyword>
<evidence type="ECO:0000313" key="13">
    <source>
        <dbReference type="EMBL" id="KAJ4343251.1"/>
    </source>
</evidence>
<dbReference type="GO" id="GO:0008483">
    <property type="term" value="F:transaminase activity"/>
    <property type="evidence" value="ECO:0007669"/>
    <property type="project" value="UniProtKB-KW"/>
</dbReference>
<comment type="catalytic activity">
    <reaction evidence="9">
        <text>an aromatic L-alpha-amino acid + 2-oxoglutarate = an aromatic oxo-acid + L-glutamate</text>
        <dbReference type="Rhea" id="RHEA:17533"/>
        <dbReference type="ChEBI" id="CHEBI:16810"/>
        <dbReference type="ChEBI" id="CHEBI:29985"/>
        <dbReference type="ChEBI" id="CHEBI:73309"/>
        <dbReference type="ChEBI" id="CHEBI:84824"/>
        <dbReference type="EC" id="2.6.1.57"/>
    </reaction>
</comment>
<dbReference type="Pfam" id="PF00155">
    <property type="entry name" value="Aminotran_1_2"/>
    <property type="match status" value="1"/>
</dbReference>
<dbReference type="InterPro" id="IPR006597">
    <property type="entry name" value="Sel1-like"/>
</dbReference>
<comment type="similarity">
    <text evidence="3">Belongs to the class-I pyridoxal-phosphate-dependent aminotransferase family.</text>
</comment>
<name>A0A9W8X7U4_9PLEO</name>
<evidence type="ECO:0000256" key="9">
    <source>
        <dbReference type="ARBA" id="ARBA00051993"/>
    </source>
</evidence>
<evidence type="ECO:0000256" key="3">
    <source>
        <dbReference type="ARBA" id="ARBA00007441"/>
    </source>
</evidence>
<dbReference type="OrthoDB" id="272077at2759"/>
<feature type="compositionally biased region" description="Polar residues" evidence="11">
    <location>
        <begin position="137"/>
        <end position="146"/>
    </location>
</feature>
<dbReference type="SMART" id="SM00671">
    <property type="entry name" value="SEL1"/>
    <property type="match status" value="7"/>
</dbReference>
<accession>A0A9W8X7U4</accession>
<keyword evidence="8" id="KW-0663">Pyridoxal phosphate</keyword>
<feature type="compositionally biased region" description="Polar residues" evidence="11">
    <location>
        <begin position="59"/>
        <end position="73"/>
    </location>
</feature>
<evidence type="ECO:0000256" key="4">
    <source>
        <dbReference type="ARBA" id="ARBA00022490"/>
    </source>
</evidence>
<dbReference type="InterPro" id="IPR004839">
    <property type="entry name" value="Aminotransferase_I/II_large"/>
</dbReference>
<feature type="region of interest" description="Disordered" evidence="11">
    <location>
        <begin position="631"/>
        <end position="651"/>
    </location>
</feature>
<keyword evidence="4" id="KW-0963">Cytoplasm</keyword>
<dbReference type="PANTHER" id="PTHR46430">
    <property type="entry name" value="PROTEIN SKT5-RELATED"/>
    <property type="match status" value="1"/>
</dbReference>
<feature type="compositionally biased region" description="Low complexity" evidence="11">
    <location>
        <begin position="219"/>
        <end position="232"/>
    </location>
</feature>
<feature type="compositionally biased region" description="Polar residues" evidence="11">
    <location>
        <begin position="631"/>
        <end position="640"/>
    </location>
</feature>
<organism evidence="13 14">
    <name type="scientific">Didymella glomerata</name>
    <dbReference type="NCBI Taxonomy" id="749621"/>
    <lineage>
        <taxon>Eukaryota</taxon>
        <taxon>Fungi</taxon>
        <taxon>Dikarya</taxon>
        <taxon>Ascomycota</taxon>
        <taxon>Pezizomycotina</taxon>
        <taxon>Dothideomycetes</taxon>
        <taxon>Pleosporomycetidae</taxon>
        <taxon>Pleosporales</taxon>
        <taxon>Pleosporineae</taxon>
        <taxon>Didymellaceae</taxon>
        <taxon>Didymella</taxon>
    </lineage>
</organism>
<comment type="caution">
    <text evidence="13">The sequence shown here is derived from an EMBL/GenBank/DDBJ whole genome shotgun (WGS) entry which is preliminary data.</text>
</comment>
<proteinExistence type="inferred from homology"/>
<keyword evidence="7" id="KW-0677">Repeat</keyword>